<evidence type="ECO:0000313" key="3">
    <source>
        <dbReference type="Proteomes" id="UP000678393"/>
    </source>
</evidence>
<gene>
    <name evidence="2" type="ORF">CUNI_LOCUS13891</name>
</gene>
<accession>A0A8S3ZFX4</accession>
<dbReference type="AlphaFoldDB" id="A0A8S3ZFX4"/>
<dbReference type="SUPFAM" id="SSF47769">
    <property type="entry name" value="SAM/Pointed domain"/>
    <property type="match status" value="1"/>
</dbReference>
<comment type="caution">
    <text evidence="2">The sequence shown here is derived from an EMBL/GenBank/DDBJ whole genome shotgun (WGS) entry which is preliminary data.</text>
</comment>
<dbReference type="Pfam" id="PF00536">
    <property type="entry name" value="SAM_1"/>
    <property type="match status" value="1"/>
</dbReference>
<name>A0A8S3ZFX4_9EUPU</name>
<organism evidence="2 3">
    <name type="scientific">Candidula unifasciata</name>
    <dbReference type="NCBI Taxonomy" id="100452"/>
    <lineage>
        <taxon>Eukaryota</taxon>
        <taxon>Metazoa</taxon>
        <taxon>Spiralia</taxon>
        <taxon>Lophotrochozoa</taxon>
        <taxon>Mollusca</taxon>
        <taxon>Gastropoda</taxon>
        <taxon>Heterobranchia</taxon>
        <taxon>Euthyneura</taxon>
        <taxon>Panpulmonata</taxon>
        <taxon>Eupulmonata</taxon>
        <taxon>Stylommatophora</taxon>
        <taxon>Helicina</taxon>
        <taxon>Helicoidea</taxon>
        <taxon>Geomitridae</taxon>
        <taxon>Candidula</taxon>
    </lineage>
</organism>
<feature type="domain" description="SAM" evidence="1">
    <location>
        <begin position="6"/>
        <end position="70"/>
    </location>
</feature>
<dbReference type="OrthoDB" id="1919336at2759"/>
<keyword evidence="3" id="KW-1185">Reference proteome</keyword>
<dbReference type="InterPro" id="IPR051725">
    <property type="entry name" value="SAM-SH3_domain_protein"/>
</dbReference>
<dbReference type="InterPro" id="IPR013761">
    <property type="entry name" value="SAM/pointed_sf"/>
</dbReference>
<protein>
    <recommendedName>
        <fullName evidence="1">SAM domain-containing protein</fullName>
    </recommendedName>
</protein>
<dbReference type="PANTHER" id="PTHR12301:SF8">
    <property type="entry name" value="STERILE ALPHA MOTIF DOMAIN-CONTAINING PROTEIN 5"/>
    <property type="match status" value="1"/>
</dbReference>
<evidence type="ECO:0000313" key="2">
    <source>
        <dbReference type="EMBL" id="CAG5128333.1"/>
    </source>
</evidence>
<proteinExistence type="predicted"/>
<dbReference type="InterPro" id="IPR001660">
    <property type="entry name" value="SAM"/>
</dbReference>
<dbReference type="Gene3D" id="1.10.150.50">
    <property type="entry name" value="Transcription Factor, Ets-1"/>
    <property type="match status" value="1"/>
</dbReference>
<dbReference type="EMBL" id="CAJHNH020003013">
    <property type="protein sequence ID" value="CAG5128333.1"/>
    <property type="molecule type" value="Genomic_DNA"/>
</dbReference>
<sequence length="191" mass="20796">MASETNSSSIVEGWLRSVDMVQYTQAFLDNGYDDLEVCKQIGEADLNAIGVPNDHQREKLLQAVRVLREEGGAAVYFTLEDCDNCPAGDRAEMGDGSDETSGLVAGSAVAGKCLEAARSESSSLCLDLHDLGKQSLVTYPKAQLGYILRDKLVLENIDLSEPPYTTPVSPHCICVQHGSRFVLDRMFSTDF</sequence>
<dbReference type="PROSITE" id="PS50105">
    <property type="entry name" value="SAM_DOMAIN"/>
    <property type="match status" value="1"/>
</dbReference>
<reference evidence="2" key="1">
    <citation type="submission" date="2021-04" db="EMBL/GenBank/DDBJ databases">
        <authorList>
            <consortium name="Molecular Ecology Group"/>
        </authorList>
    </citation>
    <scope>NUCLEOTIDE SEQUENCE</scope>
</reference>
<dbReference type="PANTHER" id="PTHR12301">
    <property type="entry name" value="SAM-DOMAIN, SH3 AND NUCLEAR LOCALIZATION SIGNALS PROTEIN RELATED"/>
    <property type="match status" value="1"/>
</dbReference>
<dbReference type="Proteomes" id="UP000678393">
    <property type="component" value="Unassembled WGS sequence"/>
</dbReference>
<dbReference type="SMART" id="SM00454">
    <property type="entry name" value="SAM"/>
    <property type="match status" value="1"/>
</dbReference>
<evidence type="ECO:0000259" key="1">
    <source>
        <dbReference type="PROSITE" id="PS50105"/>
    </source>
</evidence>